<keyword evidence="12" id="KW-0408">Iron</keyword>
<organism evidence="15 16">
    <name type="scientific">Litoribrevibacter euphylliae</name>
    <dbReference type="NCBI Taxonomy" id="1834034"/>
    <lineage>
        <taxon>Bacteria</taxon>
        <taxon>Pseudomonadati</taxon>
        <taxon>Pseudomonadota</taxon>
        <taxon>Gammaproteobacteria</taxon>
        <taxon>Oceanospirillales</taxon>
        <taxon>Oceanospirillaceae</taxon>
        <taxon>Litoribrevibacter</taxon>
    </lineage>
</organism>
<keyword evidence="16" id="KW-1185">Reference proteome</keyword>
<evidence type="ECO:0000256" key="6">
    <source>
        <dbReference type="ARBA" id="ARBA00022617"/>
    </source>
</evidence>
<gene>
    <name evidence="15" type="ORF">ACFOEK_07030</name>
</gene>
<evidence type="ECO:0000256" key="8">
    <source>
        <dbReference type="ARBA" id="ARBA00022729"/>
    </source>
</evidence>
<sequence length="461" mass="51362">MKKWLWIFWVLITLSVTGFYGYKMTLDEDKTELLIGDATHGHFQIELACESCHSEPFGGQEVLQNACTNCHQQELKDAHDSHPKKKFTDPRNADLLEVIDARYCVSCHTEHQEEQTHDMGVTLPDDYCFHCHQSVGEERPSHKDLPFDSCASSGCHNYHDNKALYESFLVKNSGGEWLKHLDEINTNRAIPSYAASQSVDQQEISTLTAELFAQKMASHPDINNHWQASAHEQAGLSCGGCHLTGASTNDQTSLAAAWIEQPGVEQCQSCHQQEASGFLEGKHGMKLAQGYIAKISDMSSEYSGLSFSELVQDNQHGCNSCHSAHSFDTEYAATEACLSCHTDEHSKNFTASPHAQLKDKVLEGSLAAASQVTCATCHMPRVKEKQAGTEVVRVEHNQNLNLRPNEKMIRSVCLDCHNLAFSIDALADESLIQSNFKGKPSKHIESIDWALERENKNARKE</sequence>
<keyword evidence="11" id="KW-0560">Oxidoreductase</keyword>
<keyword evidence="10" id="KW-0249">Electron transport</keyword>
<evidence type="ECO:0000256" key="10">
    <source>
        <dbReference type="ARBA" id="ARBA00022982"/>
    </source>
</evidence>
<evidence type="ECO:0000256" key="2">
    <source>
        <dbReference type="ARBA" id="ARBA00004196"/>
    </source>
</evidence>
<evidence type="ECO:0000259" key="14">
    <source>
        <dbReference type="Pfam" id="PF14537"/>
    </source>
</evidence>
<dbReference type="Pfam" id="PF14537">
    <property type="entry name" value="Cytochrom_c3_2"/>
    <property type="match status" value="1"/>
</dbReference>
<evidence type="ECO:0000256" key="4">
    <source>
        <dbReference type="ARBA" id="ARBA00011887"/>
    </source>
</evidence>
<evidence type="ECO:0000256" key="3">
    <source>
        <dbReference type="ARBA" id="ARBA00009288"/>
    </source>
</evidence>
<comment type="similarity">
    <text evidence="3">Belongs to the cytochrome c-552 family.</text>
</comment>
<evidence type="ECO:0000313" key="15">
    <source>
        <dbReference type="EMBL" id="MFC3150774.1"/>
    </source>
</evidence>
<evidence type="ECO:0000256" key="13">
    <source>
        <dbReference type="ARBA" id="ARBA00049131"/>
    </source>
</evidence>
<evidence type="ECO:0000256" key="7">
    <source>
        <dbReference type="ARBA" id="ARBA00022723"/>
    </source>
</evidence>
<evidence type="ECO:0000256" key="1">
    <source>
        <dbReference type="ARBA" id="ARBA00001926"/>
    </source>
</evidence>
<dbReference type="PANTHER" id="PTHR30633">
    <property type="entry name" value="CYTOCHROME C-552 RESPIRATORY NITRITE REDUCTASE"/>
    <property type="match status" value="1"/>
</dbReference>
<evidence type="ECO:0000256" key="9">
    <source>
        <dbReference type="ARBA" id="ARBA00022837"/>
    </source>
</evidence>
<keyword evidence="6" id="KW-0349">Heme</keyword>
<accession>A0ABV7HDI9</accession>
<comment type="cofactor">
    <cofactor evidence="1">
        <name>heme c</name>
        <dbReference type="ChEBI" id="CHEBI:61717"/>
    </cofactor>
</comment>
<evidence type="ECO:0000256" key="11">
    <source>
        <dbReference type="ARBA" id="ARBA00023002"/>
    </source>
</evidence>
<dbReference type="PANTHER" id="PTHR30633:SF0">
    <property type="entry name" value="CYTOCHROME C-552"/>
    <property type="match status" value="1"/>
</dbReference>
<evidence type="ECO:0000256" key="12">
    <source>
        <dbReference type="ARBA" id="ARBA00023004"/>
    </source>
</evidence>
<dbReference type="Proteomes" id="UP001595476">
    <property type="component" value="Unassembled WGS sequence"/>
</dbReference>
<dbReference type="InterPro" id="IPR003321">
    <property type="entry name" value="Cyt_c552"/>
</dbReference>
<dbReference type="RefSeq" id="WP_386718193.1">
    <property type="nucleotide sequence ID" value="NZ_JBHRSZ010000002.1"/>
</dbReference>
<dbReference type="EC" id="1.7.2.2" evidence="4"/>
<reference evidence="16" key="1">
    <citation type="journal article" date="2019" name="Int. J. Syst. Evol. Microbiol.">
        <title>The Global Catalogue of Microorganisms (GCM) 10K type strain sequencing project: providing services to taxonomists for standard genome sequencing and annotation.</title>
        <authorList>
            <consortium name="The Broad Institute Genomics Platform"/>
            <consortium name="The Broad Institute Genome Sequencing Center for Infectious Disease"/>
            <person name="Wu L."/>
            <person name="Ma J."/>
        </authorList>
    </citation>
    <scope>NUCLEOTIDE SEQUENCE [LARGE SCALE GENOMIC DNA]</scope>
    <source>
        <strain evidence="16">KCTC 52438</strain>
    </source>
</reference>
<dbReference type="InterPro" id="IPR012286">
    <property type="entry name" value="Tetrahaem_cytochrome"/>
</dbReference>
<keyword evidence="7" id="KW-0479">Metal-binding</keyword>
<name>A0ABV7HDI9_9GAMM</name>
<comment type="caution">
    <text evidence="15">The sequence shown here is derived from an EMBL/GenBank/DDBJ whole genome shotgun (WGS) entry which is preliminary data.</text>
</comment>
<protein>
    <recommendedName>
        <fullName evidence="4">nitrite reductase (cytochrome; ammonia-forming)</fullName>
        <ecNumber evidence="4">1.7.2.2</ecNumber>
    </recommendedName>
</protein>
<dbReference type="InterPro" id="IPR036280">
    <property type="entry name" value="Multihaem_cyt_sf"/>
</dbReference>
<dbReference type="SUPFAM" id="SSF48695">
    <property type="entry name" value="Multiheme cytochromes"/>
    <property type="match status" value="1"/>
</dbReference>
<keyword evidence="8" id="KW-0732">Signal</keyword>
<dbReference type="Gene3D" id="1.10.1130.10">
    <property type="entry name" value="Flavocytochrome C3, Chain A"/>
    <property type="match status" value="1"/>
</dbReference>
<evidence type="ECO:0000313" key="16">
    <source>
        <dbReference type="Proteomes" id="UP001595476"/>
    </source>
</evidence>
<keyword evidence="5" id="KW-0813">Transport</keyword>
<evidence type="ECO:0000256" key="5">
    <source>
        <dbReference type="ARBA" id="ARBA00022448"/>
    </source>
</evidence>
<proteinExistence type="inferred from homology"/>
<keyword evidence="9" id="KW-0106">Calcium</keyword>
<dbReference type="Gene3D" id="1.10.780.10">
    <property type="entry name" value="Hydroxylamine Oxidoreductase, Chain A, domain 1"/>
    <property type="match status" value="1"/>
</dbReference>
<comment type="catalytic activity">
    <reaction evidence="13">
        <text>6 Fe(III)-[cytochrome c] + NH4(+) + 2 H2O = 6 Fe(II)-[cytochrome c] + nitrite + 8 H(+)</text>
        <dbReference type="Rhea" id="RHEA:13089"/>
        <dbReference type="Rhea" id="RHEA-COMP:10350"/>
        <dbReference type="Rhea" id="RHEA-COMP:14399"/>
        <dbReference type="ChEBI" id="CHEBI:15377"/>
        <dbReference type="ChEBI" id="CHEBI:15378"/>
        <dbReference type="ChEBI" id="CHEBI:16301"/>
        <dbReference type="ChEBI" id="CHEBI:28938"/>
        <dbReference type="ChEBI" id="CHEBI:29033"/>
        <dbReference type="ChEBI" id="CHEBI:29034"/>
        <dbReference type="EC" id="1.7.2.2"/>
    </reaction>
</comment>
<dbReference type="EMBL" id="JBHRSZ010000002">
    <property type="protein sequence ID" value="MFC3150774.1"/>
    <property type="molecule type" value="Genomic_DNA"/>
</dbReference>
<dbReference type="Gene3D" id="3.90.10.10">
    <property type="entry name" value="Cytochrome C3"/>
    <property type="match status" value="1"/>
</dbReference>
<feature type="domain" description="Tetrahaem cytochrome" evidence="14">
    <location>
        <begin position="42"/>
        <end position="133"/>
    </location>
</feature>
<comment type="subcellular location">
    <subcellularLocation>
        <location evidence="2">Cell envelope</location>
    </subcellularLocation>
</comment>